<keyword evidence="1" id="KW-0472">Membrane</keyword>
<feature type="non-terminal residue" evidence="2">
    <location>
        <position position="37"/>
    </location>
</feature>
<sequence>MCITHINFQGYPIYSFFLVHYVILFIIIFVNIALFFY</sequence>
<feature type="transmembrane region" description="Helical" evidence="1">
    <location>
        <begin position="13"/>
        <end position="36"/>
    </location>
</feature>
<reference evidence="2 3" key="1">
    <citation type="journal article" date="2002" name="Nature">
        <title>Genome sequence and comparative analysis of the model rodent malaria parasite Plasmodium yoelii yoelii.</title>
        <authorList>
            <person name="Carlton J.M."/>
            <person name="Angiuoli S.V."/>
            <person name="Suh B.B."/>
            <person name="Kooij T.W."/>
            <person name="Pertea M."/>
            <person name="Silva J.C."/>
            <person name="Ermolaeva M.D."/>
            <person name="Allen J.E."/>
            <person name="Selengut J.D."/>
            <person name="Koo H.L."/>
            <person name="Peterson J.D."/>
            <person name="Pop M."/>
            <person name="Kosack D.S."/>
            <person name="Shumway M.F."/>
            <person name="Bidwell S.L."/>
            <person name="Shallom S.J."/>
            <person name="van Aken S.E."/>
            <person name="Riedmuller S.B."/>
            <person name="Feldblyum T.V."/>
            <person name="Cho J.K."/>
            <person name="Quackenbush J."/>
            <person name="Sedegah M."/>
            <person name="Shoaibi A."/>
            <person name="Cummings L.M."/>
            <person name="Florens L."/>
            <person name="Yates J.R."/>
            <person name="Raine J.D."/>
            <person name="Sinden R.E."/>
            <person name="Harris M.A."/>
            <person name="Cunningham D.A."/>
            <person name="Preiser P.R."/>
            <person name="Bergman L.W."/>
            <person name="Vaidya A.B."/>
            <person name="van Lin L.H."/>
            <person name="Janse C.J."/>
            <person name="Waters A.P."/>
            <person name="Smith H.O."/>
            <person name="White O.R."/>
            <person name="Salzberg S.L."/>
            <person name="Venter J.C."/>
            <person name="Fraser C.M."/>
            <person name="Hoffman S.L."/>
            <person name="Gardner M.J."/>
            <person name="Carucci D.J."/>
        </authorList>
    </citation>
    <scope>NUCLEOTIDE SEQUENCE [LARGE SCALE GENOMIC DNA]</scope>
    <source>
        <strain evidence="2 3">17XNL</strain>
    </source>
</reference>
<evidence type="ECO:0000313" key="2">
    <source>
        <dbReference type="EMBL" id="EAA20744.1"/>
    </source>
</evidence>
<keyword evidence="1" id="KW-1133">Transmembrane helix</keyword>
<accession>Q7RPP4</accession>
<keyword evidence="3" id="KW-1185">Reference proteome</keyword>
<dbReference type="EMBL" id="AABL01000372">
    <property type="protein sequence ID" value="EAA20744.1"/>
    <property type="molecule type" value="Genomic_DNA"/>
</dbReference>
<evidence type="ECO:0000256" key="1">
    <source>
        <dbReference type="SAM" id="Phobius"/>
    </source>
</evidence>
<organism evidence="2 3">
    <name type="scientific">Plasmodium yoelii yoelii</name>
    <dbReference type="NCBI Taxonomy" id="73239"/>
    <lineage>
        <taxon>Eukaryota</taxon>
        <taxon>Sar</taxon>
        <taxon>Alveolata</taxon>
        <taxon>Apicomplexa</taxon>
        <taxon>Aconoidasida</taxon>
        <taxon>Haemosporida</taxon>
        <taxon>Plasmodiidae</taxon>
        <taxon>Plasmodium</taxon>
        <taxon>Plasmodium (Vinckeia)</taxon>
    </lineage>
</organism>
<dbReference type="AlphaFoldDB" id="Q7RPP4"/>
<dbReference type="Proteomes" id="UP000008553">
    <property type="component" value="Unassembled WGS sequence"/>
</dbReference>
<dbReference type="PaxDb" id="73239-Q7RPP4"/>
<comment type="caution">
    <text evidence="2">The sequence shown here is derived from an EMBL/GenBank/DDBJ whole genome shotgun (WGS) entry which is preliminary data.</text>
</comment>
<name>Q7RPP4_PLAYO</name>
<gene>
    <name evidence="2" type="ORF">PY01413</name>
</gene>
<keyword evidence="1" id="KW-0812">Transmembrane</keyword>
<evidence type="ECO:0000313" key="3">
    <source>
        <dbReference type="Proteomes" id="UP000008553"/>
    </source>
</evidence>
<proteinExistence type="predicted"/>
<protein>
    <submittedName>
        <fullName evidence="2">Uncharacterized protein</fullName>
    </submittedName>
</protein>
<dbReference type="InParanoid" id="Q7RPP4"/>